<name>A0A330MBR7_9GAMM</name>
<evidence type="ECO:0000313" key="1">
    <source>
        <dbReference type="EMBL" id="SQH78460.1"/>
    </source>
</evidence>
<protein>
    <submittedName>
        <fullName evidence="1">Uncharacterized protein</fullName>
    </submittedName>
</protein>
<dbReference type="Proteomes" id="UP000250123">
    <property type="component" value="Chromosome SHEWBE"/>
</dbReference>
<gene>
    <name evidence="1" type="ORF">SHEWBE_4500</name>
</gene>
<organism evidence="1 2">
    <name type="scientific">Shewanella benthica</name>
    <dbReference type="NCBI Taxonomy" id="43661"/>
    <lineage>
        <taxon>Bacteria</taxon>
        <taxon>Pseudomonadati</taxon>
        <taxon>Pseudomonadota</taxon>
        <taxon>Gammaproteobacteria</taxon>
        <taxon>Alteromonadales</taxon>
        <taxon>Shewanellaceae</taxon>
        <taxon>Shewanella</taxon>
    </lineage>
</organism>
<dbReference type="RefSeq" id="WP_197713524.1">
    <property type="nucleotide sequence ID" value="NZ_LS483452.1"/>
</dbReference>
<dbReference type="AlphaFoldDB" id="A0A330MBR7"/>
<accession>A0A330MBR7</accession>
<reference evidence="2" key="1">
    <citation type="submission" date="2018-06" db="EMBL/GenBank/DDBJ databases">
        <authorList>
            <person name="Cea G.-C."/>
            <person name="William W."/>
        </authorList>
    </citation>
    <scope>NUCLEOTIDE SEQUENCE [LARGE SCALE GENOMIC DNA]</scope>
    <source>
        <strain evidence="2">DB21MT-2</strain>
    </source>
</reference>
<dbReference type="EMBL" id="LS483452">
    <property type="protein sequence ID" value="SQH78460.1"/>
    <property type="molecule type" value="Genomic_DNA"/>
</dbReference>
<proteinExistence type="predicted"/>
<dbReference type="KEGG" id="sbk:SHEWBE_4500"/>
<sequence length="64" mass="7523">MTLNGRIYAATSENVLANHLIERIQEIDEMFEYYKDTLSESERTALEEQRARDMLVLTYLPVLD</sequence>
<evidence type="ECO:0000313" key="2">
    <source>
        <dbReference type="Proteomes" id="UP000250123"/>
    </source>
</evidence>